<feature type="signal peptide" evidence="5">
    <location>
        <begin position="1"/>
        <end position="32"/>
    </location>
</feature>
<evidence type="ECO:0000256" key="5">
    <source>
        <dbReference type="SAM" id="SignalP"/>
    </source>
</evidence>
<keyword evidence="3 6" id="KW-0326">Glycosidase</keyword>
<dbReference type="GO" id="GO:0008422">
    <property type="term" value="F:beta-glucosidase activity"/>
    <property type="evidence" value="ECO:0007669"/>
    <property type="project" value="TreeGrafter"/>
</dbReference>
<proteinExistence type="inferred from homology"/>
<organism evidence="6 7">
    <name type="scientific">Lithospermum erythrorhizon</name>
    <name type="common">Purple gromwell</name>
    <name type="synonym">Lithospermum officinale var. erythrorhizon</name>
    <dbReference type="NCBI Taxonomy" id="34254"/>
    <lineage>
        <taxon>Eukaryota</taxon>
        <taxon>Viridiplantae</taxon>
        <taxon>Streptophyta</taxon>
        <taxon>Embryophyta</taxon>
        <taxon>Tracheophyta</taxon>
        <taxon>Spermatophyta</taxon>
        <taxon>Magnoliopsida</taxon>
        <taxon>eudicotyledons</taxon>
        <taxon>Gunneridae</taxon>
        <taxon>Pentapetalae</taxon>
        <taxon>asterids</taxon>
        <taxon>lamiids</taxon>
        <taxon>Boraginales</taxon>
        <taxon>Boraginaceae</taxon>
        <taxon>Boraginoideae</taxon>
        <taxon>Lithospermeae</taxon>
        <taxon>Lithospermum</taxon>
    </lineage>
</organism>
<dbReference type="InterPro" id="IPR017853">
    <property type="entry name" value="GH"/>
</dbReference>
<dbReference type="SUPFAM" id="SSF51445">
    <property type="entry name" value="(Trans)glycosidases"/>
    <property type="match status" value="1"/>
</dbReference>
<dbReference type="PANTHER" id="PTHR10353:SF175">
    <property type="entry name" value="BETA-GLUCOSIDASE 18-LIKE ISOFORM X1"/>
    <property type="match status" value="1"/>
</dbReference>
<evidence type="ECO:0000256" key="2">
    <source>
        <dbReference type="ARBA" id="ARBA00022801"/>
    </source>
</evidence>
<evidence type="ECO:0000256" key="3">
    <source>
        <dbReference type="ARBA" id="ARBA00023295"/>
    </source>
</evidence>
<dbReference type="PROSITE" id="PS00653">
    <property type="entry name" value="GLYCOSYL_HYDROL_F1_2"/>
    <property type="match status" value="1"/>
</dbReference>
<dbReference type="PANTHER" id="PTHR10353">
    <property type="entry name" value="GLYCOSYL HYDROLASE"/>
    <property type="match status" value="1"/>
</dbReference>
<dbReference type="Pfam" id="PF00232">
    <property type="entry name" value="Glyco_hydro_1"/>
    <property type="match status" value="1"/>
</dbReference>
<keyword evidence="7" id="KW-1185">Reference proteome</keyword>
<feature type="chain" id="PRO_5043607221" evidence="5">
    <location>
        <begin position="33"/>
        <end position="550"/>
    </location>
</feature>
<comment type="similarity">
    <text evidence="1 4">Belongs to the glycosyl hydrolase 1 family.</text>
</comment>
<dbReference type="InterPro" id="IPR033132">
    <property type="entry name" value="GH_1_N_CS"/>
</dbReference>
<dbReference type="PROSITE" id="PS51257">
    <property type="entry name" value="PROKAR_LIPOPROTEIN"/>
    <property type="match status" value="1"/>
</dbReference>
<sequence length="550" mass="62490">MIKKSKMGLTIKLSIVIVLLLLLVSASISCNAFSTRSHFPDGFIFGAATSAYQIEGAYLEDGNGLSNWDVFSGTNGSTTEGGNGYIADDDYHRFLEDIEILHSLGVDAYRFSISWTRVLPKGKFGEVNPLGILFYQKIIDNLLLRGIKPFVTIHHFDYPQELEDRYGGWLSPLMQEDFVYFAETCFRNFGDRIKYWTTINEPNIVAMMAYERGLFPPGHCSLPFGNCSAGNSDIEPLVAVHNMMLAHGKAVKLYRERFKAKQGGIIGIVVNVLMYEPLTDDEIDKAAAERSLAFDAAWVLDPVVFGEYPPEMRRIHGNQLPNFTTDEKMIMKDSVDFIGINHYATLYAKDCIYSSCKCDPLDSSCVPGGDRSIRGFASSVSEREGIPIGEPTGIFRFFVVPRGMKEAVDYVKRRYHNKPMFITENGYSSPNNPVEINEIKDDQKRVEYHKAYLSYLLQAIRNGADVRGYFIWSLMDNFEWNSGYKVKFGLYYVDYRTLARIPRSSSVWYKDFLSNNAKAKNEILLKNKDGINLQYQVIRPEEARKMYSEA</sequence>
<dbReference type="GO" id="GO:0005975">
    <property type="term" value="P:carbohydrate metabolic process"/>
    <property type="evidence" value="ECO:0007669"/>
    <property type="project" value="InterPro"/>
</dbReference>
<dbReference type="PRINTS" id="PR00131">
    <property type="entry name" value="GLHYDRLASE1"/>
</dbReference>
<dbReference type="FunFam" id="3.20.20.80:FF:000020">
    <property type="entry name" value="Beta-glucosidase 12"/>
    <property type="match status" value="1"/>
</dbReference>
<evidence type="ECO:0000256" key="4">
    <source>
        <dbReference type="RuleBase" id="RU003690"/>
    </source>
</evidence>
<evidence type="ECO:0000313" key="6">
    <source>
        <dbReference type="EMBL" id="GAA0156922.1"/>
    </source>
</evidence>
<name>A0AAV3PYP0_LITER</name>
<keyword evidence="5" id="KW-0732">Signal</keyword>
<comment type="caution">
    <text evidence="6">The sequence shown here is derived from an EMBL/GenBank/DDBJ whole genome shotgun (WGS) entry which is preliminary data.</text>
</comment>
<evidence type="ECO:0000256" key="1">
    <source>
        <dbReference type="ARBA" id="ARBA00010838"/>
    </source>
</evidence>
<dbReference type="AlphaFoldDB" id="A0AAV3PYP0"/>
<accession>A0AAV3PYP0</accession>
<dbReference type="Proteomes" id="UP001454036">
    <property type="component" value="Unassembled WGS sequence"/>
</dbReference>
<keyword evidence="2" id="KW-0378">Hydrolase</keyword>
<gene>
    <name evidence="6" type="ORF">LIER_14299</name>
</gene>
<dbReference type="InterPro" id="IPR001360">
    <property type="entry name" value="Glyco_hydro_1"/>
</dbReference>
<dbReference type="Gene3D" id="3.20.20.80">
    <property type="entry name" value="Glycosidases"/>
    <property type="match status" value="1"/>
</dbReference>
<dbReference type="EMBL" id="BAABME010002981">
    <property type="protein sequence ID" value="GAA0156922.1"/>
    <property type="molecule type" value="Genomic_DNA"/>
</dbReference>
<evidence type="ECO:0000313" key="7">
    <source>
        <dbReference type="Proteomes" id="UP001454036"/>
    </source>
</evidence>
<protein>
    <submittedName>
        <fullName evidence="6">Glycosidase</fullName>
    </submittedName>
</protein>
<reference evidence="6 7" key="1">
    <citation type="submission" date="2024-01" db="EMBL/GenBank/DDBJ databases">
        <title>The complete chloroplast genome sequence of Lithospermum erythrorhizon: insights into the phylogenetic relationship among Boraginaceae species and the maternal lineages of purple gromwells.</title>
        <authorList>
            <person name="Okada T."/>
            <person name="Watanabe K."/>
        </authorList>
    </citation>
    <scope>NUCLEOTIDE SEQUENCE [LARGE SCALE GENOMIC DNA]</scope>
</reference>